<keyword evidence="2" id="KW-1185">Reference proteome</keyword>
<dbReference type="NCBIfam" id="TIGR01687">
    <property type="entry name" value="moaD_arch"/>
    <property type="match status" value="1"/>
</dbReference>
<protein>
    <submittedName>
        <fullName evidence="1">ThiS family protein</fullName>
    </submittedName>
</protein>
<reference evidence="1 2" key="1">
    <citation type="journal article" date="2018" name="Environ. Microbiol.">
        <title>Novel energy conservation strategies and behaviour of Pelotomaculum schinkii driving syntrophic propionate catabolism.</title>
        <authorList>
            <person name="Hidalgo-Ahumada C.A.P."/>
            <person name="Nobu M.K."/>
            <person name="Narihiro T."/>
            <person name="Tamaki H."/>
            <person name="Liu W.T."/>
            <person name="Kamagata Y."/>
            <person name="Stams A.J.M."/>
            <person name="Imachi H."/>
            <person name="Sousa D.Z."/>
        </authorList>
    </citation>
    <scope>NUCLEOTIDE SEQUENCE [LARGE SCALE GENOMIC DNA]</scope>
    <source>
        <strain evidence="1 2">HH</strain>
    </source>
</reference>
<dbReference type="InterPro" id="IPR003749">
    <property type="entry name" value="ThiS/MoaD-like"/>
</dbReference>
<proteinExistence type="predicted"/>
<dbReference type="InterPro" id="IPR016155">
    <property type="entry name" value="Mopterin_synth/thiamin_S_b"/>
</dbReference>
<dbReference type="CDD" id="cd17040">
    <property type="entry name" value="Ubl_MoaD_like"/>
    <property type="match status" value="1"/>
</dbReference>
<dbReference type="PANTHER" id="PTHR38031:SF1">
    <property type="entry name" value="SULFUR CARRIER PROTEIN CYSO"/>
    <property type="match status" value="1"/>
</dbReference>
<gene>
    <name evidence="1" type="ORF">Psch_04174</name>
</gene>
<dbReference type="InterPro" id="IPR052045">
    <property type="entry name" value="Sulfur_Carrier/Prot_Modifier"/>
</dbReference>
<name>A0A4Y7R6H2_9FIRM</name>
<comment type="caution">
    <text evidence="1">The sequence shown here is derived from an EMBL/GenBank/DDBJ whole genome shotgun (WGS) entry which is preliminary data.</text>
</comment>
<evidence type="ECO:0000313" key="2">
    <source>
        <dbReference type="Proteomes" id="UP000298324"/>
    </source>
</evidence>
<dbReference type="Gene3D" id="3.10.20.30">
    <property type="match status" value="1"/>
</dbReference>
<dbReference type="RefSeq" id="WP_190259559.1">
    <property type="nucleotide sequence ID" value="NZ_QFGA01000004.1"/>
</dbReference>
<evidence type="ECO:0000313" key="1">
    <source>
        <dbReference type="EMBL" id="TEB04447.1"/>
    </source>
</evidence>
<organism evidence="1 2">
    <name type="scientific">Pelotomaculum schinkii</name>
    <dbReference type="NCBI Taxonomy" id="78350"/>
    <lineage>
        <taxon>Bacteria</taxon>
        <taxon>Bacillati</taxon>
        <taxon>Bacillota</taxon>
        <taxon>Clostridia</taxon>
        <taxon>Eubacteriales</taxon>
        <taxon>Desulfotomaculaceae</taxon>
        <taxon>Pelotomaculum</taxon>
    </lineage>
</organism>
<dbReference type="Pfam" id="PF02597">
    <property type="entry name" value="ThiS"/>
    <property type="match status" value="1"/>
</dbReference>
<dbReference type="InterPro" id="IPR010038">
    <property type="entry name" value="MoaD_arc-typ"/>
</dbReference>
<dbReference type="PANTHER" id="PTHR38031">
    <property type="entry name" value="SULFUR CARRIER PROTEIN SLR0821-RELATED"/>
    <property type="match status" value="1"/>
</dbReference>
<sequence>MIKVNVHVLMSVKEVIGASKIALQIHDSATLKELVDLLVDNYGEKFSDLVINPDTGEPYKYFRLVLNGRDIIFLNGMKTTLSDGDEFLIIPPIGGG</sequence>
<dbReference type="EMBL" id="QFGA01000004">
    <property type="protein sequence ID" value="TEB04447.1"/>
    <property type="molecule type" value="Genomic_DNA"/>
</dbReference>
<dbReference type="InterPro" id="IPR012675">
    <property type="entry name" value="Beta-grasp_dom_sf"/>
</dbReference>
<accession>A0A4Y7R6H2</accession>
<dbReference type="AlphaFoldDB" id="A0A4Y7R6H2"/>
<dbReference type="Proteomes" id="UP000298324">
    <property type="component" value="Unassembled WGS sequence"/>
</dbReference>
<dbReference type="SUPFAM" id="SSF54285">
    <property type="entry name" value="MoaD/ThiS"/>
    <property type="match status" value="1"/>
</dbReference>